<proteinExistence type="predicted"/>
<evidence type="ECO:0000313" key="3">
    <source>
        <dbReference type="Proteomes" id="UP000244336"/>
    </source>
</evidence>
<protein>
    <submittedName>
        <fullName evidence="2">Uncharacterized protein</fullName>
    </submittedName>
</protein>
<organism evidence="2 3">
    <name type="scientific">Panicum hallii var. hallii</name>
    <dbReference type="NCBI Taxonomy" id="1504633"/>
    <lineage>
        <taxon>Eukaryota</taxon>
        <taxon>Viridiplantae</taxon>
        <taxon>Streptophyta</taxon>
        <taxon>Embryophyta</taxon>
        <taxon>Tracheophyta</taxon>
        <taxon>Spermatophyta</taxon>
        <taxon>Magnoliopsida</taxon>
        <taxon>Liliopsida</taxon>
        <taxon>Poales</taxon>
        <taxon>Poaceae</taxon>
        <taxon>PACMAD clade</taxon>
        <taxon>Panicoideae</taxon>
        <taxon>Panicodae</taxon>
        <taxon>Paniceae</taxon>
        <taxon>Panicinae</taxon>
        <taxon>Panicum</taxon>
        <taxon>Panicum sect. Panicum</taxon>
    </lineage>
</organism>
<dbReference type="Gramene" id="PUZ64908">
    <property type="protein sequence ID" value="PUZ64908"/>
    <property type="gene ID" value="GQ55_3G180900"/>
</dbReference>
<sequence>MAAGVESSGHGRGQGEAGAGRGSHPQPQAAAVVATPAQGQAAAAECTAACCVLCACLPVAARAGLRPAAARPGRPGSECLLDVLVLVLRRGNWQHDLRKEKRRRGRHLGILVSVWRQQQRA</sequence>
<evidence type="ECO:0000313" key="2">
    <source>
        <dbReference type="EMBL" id="PUZ64908.1"/>
    </source>
</evidence>
<evidence type="ECO:0000256" key="1">
    <source>
        <dbReference type="SAM" id="MobiDB-lite"/>
    </source>
</evidence>
<feature type="compositionally biased region" description="Gly residues" evidence="1">
    <location>
        <begin position="10"/>
        <end position="21"/>
    </location>
</feature>
<dbReference type="AlphaFoldDB" id="A0A2T7EAP5"/>
<dbReference type="EMBL" id="CM009751">
    <property type="protein sequence ID" value="PUZ64908.1"/>
    <property type="molecule type" value="Genomic_DNA"/>
</dbReference>
<reference evidence="2 3" key="1">
    <citation type="submission" date="2018-04" db="EMBL/GenBank/DDBJ databases">
        <title>WGS assembly of Panicum hallii var. hallii HAL2.</title>
        <authorList>
            <person name="Lovell J."/>
            <person name="Jenkins J."/>
            <person name="Lowry D."/>
            <person name="Mamidi S."/>
            <person name="Sreedasyam A."/>
            <person name="Weng X."/>
            <person name="Barry K."/>
            <person name="Bonette J."/>
            <person name="Campitelli B."/>
            <person name="Daum C."/>
            <person name="Gordon S."/>
            <person name="Gould B."/>
            <person name="Lipzen A."/>
            <person name="MacQueen A."/>
            <person name="Palacio-Mejia J."/>
            <person name="Plott C."/>
            <person name="Shakirov E."/>
            <person name="Shu S."/>
            <person name="Yoshinaga Y."/>
            <person name="Zane M."/>
            <person name="Rokhsar D."/>
            <person name="Grimwood J."/>
            <person name="Schmutz J."/>
            <person name="Juenger T."/>
        </authorList>
    </citation>
    <scope>NUCLEOTIDE SEQUENCE [LARGE SCALE GENOMIC DNA]</scope>
    <source>
        <strain evidence="3">cv. HAL2</strain>
    </source>
</reference>
<dbReference type="Proteomes" id="UP000244336">
    <property type="component" value="Chromosome 3"/>
</dbReference>
<gene>
    <name evidence="2" type="ORF">GQ55_3G180900</name>
</gene>
<keyword evidence="3" id="KW-1185">Reference proteome</keyword>
<name>A0A2T7EAP5_9POAL</name>
<accession>A0A2T7EAP5</accession>
<feature type="region of interest" description="Disordered" evidence="1">
    <location>
        <begin position="1"/>
        <end position="30"/>
    </location>
</feature>